<sequence>MDDIFYYAGIACLVVTGMAQLIVAIRYRSWQAQPRWAIWGWLMGIGLLSVATFLAI</sequence>
<keyword evidence="1" id="KW-0472">Membrane</keyword>
<feature type="transmembrane region" description="Helical" evidence="1">
    <location>
        <begin position="36"/>
        <end position="55"/>
    </location>
</feature>
<accession>A0ABW1TM27</accession>
<name>A0ABW1TM27_9LACO</name>
<evidence type="ECO:0000313" key="3">
    <source>
        <dbReference type="Proteomes" id="UP001596191"/>
    </source>
</evidence>
<keyword evidence="1" id="KW-0812">Transmembrane</keyword>
<organism evidence="2 3">
    <name type="scientific">Levilactobacillus tangyuanensis</name>
    <dbReference type="NCBI Taxonomy" id="2486021"/>
    <lineage>
        <taxon>Bacteria</taxon>
        <taxon>Bacillati</taxon>
        <taxon>Bacillota</taxon>
        <taxon>Bacilli</taxon>
        <taxon>Lactobacillales</taxon>
        <taxon>Lactobacillaceae</taxon>
        <taxon>Levilactobacillus</taxon>
    </lineage>
</organism>
<feature type="transmembrane region" description="Helical" evidence="1">
    <location>
        <begin position="6"/>
        <end position="24"/>
    </location>
</feature>
<reference evidence="3" key="1">
    <citation type="journal article" date="2019" name="Int. J. Syst. Evol. Microbiol.">
        <title>The Global Catalogue of Microorganisms (GCM) 10K type strain sequencing project: providing services to taxonomists for standard genome sequencing and annotation.</title>
        <authorList>
            <consortium name="The Broad Institute Genomics Platform"/>
            <consortium name="The Broad Institute Genome Sequencing Center for Infectious Disease"/>
            <person name="Wu L."/>
            <person name="Ma J."/>
        </authorList>
    </citation>
    <scope>NUCLEOTIDE SEQUENCE [LARGE SCALE GENOMIC DNA]</scope>
    <source>
        <strain evidence="3">CCM 8907</strain>
    </source>
</reference>
<dbReference type="EMBL" id="JBHSSJ010000004">
    <property type="protein sequence ID" value="MFC6274871.1"/>
    <property type="molecule type" value="Genomic_DNA"/>
</dbReference>
<comment type="caution">
    <text evidence="2">The sequence shown here is derived from an EMBL/GenBank/DDBJ whole genome shotgun (WGS) entry which is preliminary data.</text>
</comment>
<gene>
    <name evidence="2" type="ORF">ACFQET_05010</name>
</gene>
<keyword evidence="3" id="KW-1185">Reference proteome</keyword>
<dbReference type="RefSeq" id="WP_164510973.1">
    <property type="nucleotide sequence ID" value="NZ_JBHSSJ010000004.1"/>
</dbReference>
<dbReference type="Proteomes" id="UP001596191">
    <property type="component" value="Unassembled WGS sequence"/>
</dbReference>
<evidence type="ECO:0000256" key="1">
    <source>
        <dbReference type="SAM" id="Phobius"/>
    </source>
</evidence>
<evidence type="ECO:0000313" key="2">
    <source>
        <dbReference type="EMBL" id="MFC6274871.1"/>
    </source>
</evidence>
<protein>
    <submittedName>
        <fullName evidence="2">Uncharacterized protein</fullName>
    </submittedName>
</protein>
<keyword evidence="1" id="KW-1133">Transmembrane helix</keyword>
<proteinExistence type="predicted"/>